<dbReference type="OMA" id="DNSECIG"/>
<feature type="chain" id="PRO_5031401346" description="Gnk2-homologous domain-containing protein" evidence="3">
    <location>
        <begin position="27"/>
        <end position="219"/>
    </location>
</feature>
<dbReference type="Proteomes" id="UP000596660">
    <property type="component" value="Unplaced"/>
</dbReference>
<evidence type="ECO:0000259" key="4">
    <source>
        <dbReference type="PROSITE" id="PS51473"/>
    </source>
</evidence>
<dbReference type="CDD" id="cd23509">
    <property type="entry name" value="Gnk2-like"/>
    <property type="match status" value="1"/>
</dbReference>
<evidence type="ECO:0000256" key="1">
    <source>
        <dbReference type="ARBA" id="ARBA00022729"/>
    </source>
</evidence>
<protein>
    <recommendedName>
        <fullName evidence="4">Gnk2-homologous domain-containing protein</fullName>
    </recommendedName>
</protein>
<keyword evidence="1 3" id="KW-0732">Signal</keyword>
<reference evidence="5" key="2">
    <citation type="submission" date="2021-03" db="UniProtKB">
        <authorList>
            <consortium name="EnsemblPlants"/>
        </authorList>
    </citation>
    <scope>IDENTIFICATION</scope>
</reference>
<evidence type="ECO:0000256" key="3">
    <source>
        <dbReference type="SAM" id="SignalP"/>
    </source>
</evidence>
<keyword evidence="2" id="KW-0677">Repeat</keyword>
<dbReference type="Pfam" id="PF01657">
    <property type="entry name" value="Stress-antifung"/>
    <property type="match status" value="2"/>
</dbReference>
<reference evidence="5" key="1">
    <citation type="journal article" date="2017" name="Nature">
        <title>The genome of Chenopodium quinoa.</title>
        <authorList>
            <person name="Jarvis D.E."/>
            <person name="Ho Y.S."/>
            <person name="Lightfoot D.J."/>
            <person name="Schmoeckel S.M."/>
            <person name="Li B."/>
            <person name="Borm T.J.A."/>
            <person name="Ohyanagi H."/>
            <person name="Mineta K."/>
            <person name="Michell C.T."/>
            <person name="Saber N."/>
            <person name="Kharbatia N.M."/>
            <person name="Rupper R.R."/>
            <person name="Sharp A.R."/>
            <person name="Dally N."/>
            <person name="Boughton B.A."/>
            <person name="Woo Y.H."/>
            <person name="Gao G."/>
            <person name="Schijlen E.G.W.M."/>
            <person name="Guo X."/>
            <person name="Momin A.A."/>
            <person name="Negrao S."/>
            <person name="Al-Babili S."/>
            <person name="Gehring C."/>
            <person name="Roessner U."/>
            <person name="Jung C."/>
            <person name="Murphy K."/>
            <person name="Arold S.T."/>
            <person name="Gojobori T."/>
            <person name="van der Linden C.G."/>
            <person name="van Loo E.N."/>
            <person name="Jellen E.N."/>
            <person name="Maughan P.J."/>
            <person name="Tester M."/>
        </authorList>
    </citation>
    <scope>NUCLEOTIDE SEQUENCE [LARGE SCALE GENOMIC DNA]</scope>
    <source>
        <strain evidence="5">cv. PI 614886</strain>
    </source>
</reference>
<feature type="domain" description="Gnk2-homologous" evidence="4">
    <location>
        <begin position="109"/>
        <end position="218"/>
    </location>
</feature>
<proteinExistence type="predicted"/>
<keyword evidence="6" id="KW-1185">Reference proteome</keyword>
<sequence>MACSINSLLFLVTIIVTCSCINMTFGVEEVDFDGVGRVCYGNSTTNDSTSQEYQNNVKLLLSVLVSESSSLHPPMTFISTSVGRVAERAYGSYLCRGDLSLKFSAYQEGLVFSYNSIGKNVSNYEQYNETLSNTMQGLVTEASYGNWTKANFATRSVEVTGSHEKIFALVQCAADLSPLNCSKCLGELYSYIPDCCNGSQGGILVHANCLMKYNNQSFF</sequence>
<feature type="signal peptide" evidence="3">
    <location>
        <begin position="1"/>
        <end position="26"/>
    </location>
</feature>
<dbReference type="Gene3D" id="3.30.430.20">
    <property type="entry name" value="Gnk2 domain, C-X8-C-X2-C motif"/>
    <property type="match status" value="1"/>
</dbReference>
<dbReference type="PANTHER" id="PTHR32099">
    <property type="entry name" value="CYSTEINE-RICH REPEAT SECRETORY PROTEIN"/>
    <property type="match status" value="1"/>
</dbReference>
<dbReference type="AlphaFoldDB" id="A0A803NE74"/>
<dbReference type="PANTHER" id="PTHR32099:SF71">
    <property type="entry name" value="CYSTEINE-RICH REPEAT SECRETORY PROTEIN 7"/>
    <property type="match status" value="1"/>
</dbReference>
<evidence type="ECO:0000256" key="2">
    <source>
        <dbReference type="ARBA" id="ARBA00022737"/>
    </source>
</evidence>
<name>A0A803NE74_CHEQI</name>
<dbReference type="InterPro" id="IPR002902">
    <property type="entry name" value="GNK2"/>
</dbReference>
<organism evidence="5 6">
    <name type="scientific">Chenopodium quinoa</name>
    <name type="common">Quinoa</name>
    <dbReference type="NCBI Taxonomy" id="63459"/>
    <lineage>
        <taxon>Eukaryota</taxon>
        <taxon>Viridiplantae</taxon>
        <taxon>Streptophyta</taxon>
        <taxon>Embryophyta</taxon>
        <taxon>Tracheophyta</taxon>
        <taxon>Spermatophyta</taxon>
        <taxon>Magnoliopsida</taxon>
        <taxon>eudicotyledons</taxon>
        <taxon>Gunneridae</taxon>
        <taxon>Pentapetalae</taxon>
        <taxon>Caryophyllales</taxon>
        <taxon>Chenopodiaceae</taxon>
        <taxon>Chenopodioideae</taxon>
        <taxon>Atripliceae</taxon>
        <taxon>Chenopodium</taxon>
    </lineage>
</organism>
<dbReference type="InterPro" id="IPR038408">
    <property type="entry name" value="GNK2_sf"/>
</dbReference>
<dbReference type="EnsemblPlants" id="AUR62044421-RA">
    <property type="protein sequence ID" value="AUR62044421-RA:cds"/>
    <property type="gene ID" value="AUR62044421"/>
</dbReference>
<dbReference type="Gramene" id="AUR62044421-RA">
    <property type="protein sequence ID" value="AUR62044421-RA:cds"/>
    <property type="gene ID" value="AUR62044421"/>
</dbReference>
<evidence type="ECO:0000313" key="6">
    <source>
        <dbReference type="Proteomes" id="UP000596660"/>
    </source>
</evidence>
<evidence type="ECO:0000313" key="5">
    <source>
        <dbReference type="EnsemblPlants" id="AUR62044421-RA:cds"/>
    </source>
</evidence>
<accession>A0A803NE74</accession>
<dbReference type="PROSITE" id="PS51473">
    <property type="entry name" value="GNK2"/>
    <property type="match status" value="1"/>
</dbReference>